<dbReference type="PANTHER" id="PTHR38834:SF3">
    <property type="entry name" value="SOLUTE-BINDING PROTEIN FAMILY 3_N-TERMINAL DOMAIN-CONTAINING PROTEIN"/>
    <property type="match status" value="1"/>
</dbReference>
<reference evidence="3 4" key="1">
    <citation type="submission" date="2021-05" db="EMBL/GenBank/DDBJ databases">
        <title>Molecular characterization for Shewanella algae harboring chromosomal blaOXA-55-like strains isolated from clinical and environment sample.</title>
        <authorList>
            <person name="Ohama Y."/>
            <person name="Aoki K."/>
            <person name="Harada S."/>
            <person name="Moriya K."/>
            <person name="Ishii Y."/>
            <person name="Tateda K."/>
        </authorList>
    </citation>
    <scope>NUCLEOTIDE SEQUENCE [LARGE SCALE GENOMIC DNA]</scope>
    <source>
        <strain evidence="3 4">LMG 23746</strain>
    </source>
</reference>
<dbReference type="SUPFAM" id="SSF53850">
    <property type="entry name" value="Periplasmic binding protein-like II"/>
    <property type="match status" value="1"/>
</dbReference>
<keyword evidence="4" id="KW-1185">Reference proteome</keyword>
<evidence type="ECO:0000313" key="4">
    <source>
        <dbReference type="Proteomes" id="UP000761574"/>
    </source>
</evidence>
<feature type="domain" description="Solute-binding protein family 3/N-terminal" evidence="2">
    <location>
        <begin position="25"/>
        <end position="252"/>
    </location>
</feature>
<feature type="chain" id="PRO_5045480990" description="Solute-binding protein family 3/N-terminal domain-containing protein" evidence="1">
    <location>
        <begin position="23"/>
        <end position="255"/>
    </location>
</feature>
<dbReference type="RefSeq" id="WP_119978130.1">
    <property type="nucleotide sequence ID" value="NZ_BPFB01000014.1"/>
</dbReference>
<accession>A0ABQ4PER6</accession>
<feature type="signal peptide" evidence="1">
    <location>
        <begin position="1"/>
        <end position="22"/>
    </location>
</feature>
<dbReference type="InterPro" id="IPR001638">
    <property type="entry name" value="Solute-binding_3/MltF_N"/>
</dbReference>
<comment type="caution">
    <text evidence="3">The sequence shown here is derived from an EMBL/GenBank/DDBJ whole genome shotgun (WGS) entry which is preliminary data.</text>
</comment>
<dbReference type="PANTHER" id="PTHR38834">
    <property type="entry name" value="PERIPLASMIC SUBSTRATE BINDING PROTEIN FAMILY 3"/>
    <property type="match status" value="1"/>
</dbReference>
<proteinExistence type="predicted"/>
<evidence type="ECO:0000256" key="1">
    <source>
        <dbReference type="SAM" id="SignalP"/>
    </source>
</evidence>
<dbReference type="Gene3D" id="3.40.190.10">
    <property type="entry name" value="Periplasmic binding protein-like II"/>
    <property type="match status" value="2"/>
</dbReference>
<sequence>MPISVIKAIAATLTLWAASVSADTPLSLATLNMPPLEYQENGVVKGISTDIVNTVFARMGISTDTQLYPFARAIKMVEQQKVDAIFSIVSTPKRQIQLSFSDESLIDDVTSLFVRHDADIEFNGDLSSLTHYRFGALRAAHYGNRWQQALRSGAIEKVEMVSDQRQNILKLAHNRIDIIIGPRLSILHELNILGLQQQIKILPVPVEVVPTYLAFAKDRVPQAIRLQFTEQLRQLKQEELYQQIISSYIKTTPAH</sequence>
<keyword evidence="1" id="KW-0732">Signal</keyword>
<dbReference type="EMBL" id="BPFB01000014">
    <property type="protein sequence ID" value="GIU45899.1"/>
    <property type="molecule type" value="Genomic_DNA"/>
</dbReference>
<gene>
    <name evidence="3" type="ORF">TUM4630_15070</name>
</gene>
<evidence type="ECO:0000259" key="2">
    <source>
        <dbReference type="SMART" id="SM00062"/>
    </source>
</evidence>
<dbReference type="SMART" id="SM00062">
    <property type="entry name" value="PBPb"/>
    <property type="match status" value="1"/>
</dbReference>
<dbReference type="Proteomes" id="UP000761574">
    <property type="component" value="Unassembled WGS sequence"/>
</dbReference>
<protein>
    <recommendedName>
        <fullName evidence="2">Solute-binding protein family 3/N-terminal domain-containing protein</fullName>
    </recommendedName>
</protein>
<organism evidence="3 4">
    <name type="scientific">Shewanella algidipiscicola</name>
    <dbReference type="NCBI Taxonomy" id="614070"/>
    <lineage>
        <taxon>Bacteria</taxon>
        <taxon>Pseudomonadati</taxon>
        <taxon>Pseudomonadota</taxon>
        <taxon>Gammaproteobacteria</taxon>
        <taxon>Alteromonadales</taxon>
        <taxon>Shewanellaceae</taxon>
        <taxon>Shewanella</taxon>
    </lineage>
</organism>
<name>A0ABQ4PER6_9GAMM</name>
<evidence type="ECO:0000313" key="3">
    <source>
        <dbReference type="EMBL" id="GIU45899.1"/>
    </source>
</evidence>
<dbReference type="Pfam" id="PF00497">
    <property type="entry name" value="SBP_bac_3"/>
    <property type="match status" value="1"/>
</dbReference>